<keyword evidence="4" id="KW-0444">Lipid biosynthesis</keyword>
<reference evidence="8" key="1">
    <citation type="submission" date="2018-07" db="EMBL/GenBank/DDBJ databases">
        <authorList>
            <person name="Quirk P.G."/>
            <person name="Krulwich T.A."/>
        </authorList>
    </citation>
    <scope>NUCLEOTIDE SEQUENCE</scope>
    <source>
        <strain evidence="8">Anand</strain>
    </source>
</reference>
<dbReference type="EMBL" id="UIVT01000002">
    <property type="protein sequence ID" value="SVP90746.1"/>
    <property type="molecule type" value="Genomic_DNA"/>
</dbReference>
<evidence type="ECO:0000259" key="6">
    <source>
        <dbReference type="PROSITE" id="PS50075"/>
    </source>
</evidence>
<keyword evidence="5" id="KW-0732">Signal</keyword>
<dbReference type="HAMAP" id="MF_01217">
    <property type="entry name" value="Acyl_carrier"/>
    <property type="match status" value="1"/>
</dbReference>
<dbReference type="GO" id="GO:0009245">
    <property type="term" value="P:lipid A biosynthetic process"/>
    <property type="evidence" value="ECO:0007669"/>
    <property type="project" value="TreeGrafter"/>
</dbReference>
<keyword evidence="4" id="KW-0276">Fatty acid metabolism</keyword>
<evidence type="ECO:0000256" key="2">
    <source>
        <dbReference type="ARBA" id="ARBA00022450"/>
    </source>
</evidence>
<evidence type="ECO:0000256" key="4">
    <source>
        <dbReference type="RuleBase" id="RU000722"/>
    </source>
</evidence>
<feature type="signal peptide" evidence="5">
    <location>
        <begin position="1"/>
        <end position="24"/>
    </location>
</feature>
<accession>A0A3B0N4Y2</accession>
<dbReference type="AlphaFoldDB" id="A0A3B0N4Y2"/>
<dbReference type="GO" id="GO:0016020">
    <property type="term" value="C:membrane"/>
    <property type="evidence" value="ECO:0007669"/>
    <property type="project" value="GOC"/>
</dbReference>
<dbReference type="PANTHER" id="PTHR20863">
    <property type="entry name" value="ACYL CARRIER PROTEIN"/>
    <property type="match status" value="1"/>
</dbReference>
<dbReference type="Pfam" id="PF00550">
    <property type="entry name" value="PP-binding"/>
    <property type="match status" value="1"/>
</dbReference>
<keyword evidence="3" id="KW-0597">Phosphoprotein</keyword>
<keyword evidence="2 4" id="KW-0596">Phosphopantetheine</keyword>
<dbReference type="EMBL" id="UIVS01000002">
    <property type="protein sequence ID" value="SVP91271.1"/>
    <property type="molecule type" value="Genomic_DNA"/>
</dbReference>
<feature type="domain" description="Carrier" evidence="6">
    <location>
        <begin position="51"/>
        <end position="126"/>
    </location>
</feature>
<organism evidence="8">
    <name type="scientific">Theileria annulata</name>
    <dbReference type="NCBI Taxonomy" id="5874"/>
    <lineage>
        <taxon>Eukaryota</taxon>
        <taxon>Sar</taxon>
        <taxon>Alveolata</taxon>
        <taxon>Apicomplexa</taxon>
        <taxon>Aconoidasida</taxon>
        <taxon>Piroplasmida</taxon>
        <taxon>Theileriidae</taxon>
        <taxon>Theileria</taxon>
    </lineage>
</organism>
<dbReference type="InterPro" id="IPR036736">
    <property type="entry name" value="ACP-like_sf"/>
</dbReference>
<sequence length="138" mass="15810">MIINLIKHLFHATLVLLLIPGIDSFVLGGKSFHISPINRINKTKFTLLSTSDTLNTITDLVALRFNKKKEDIDPNSDFYKEFGADTLDRVELLILLEDEFDLNIPDNHFRTLRSIKDISRYIDGKLQSKGRLNLTLPE</sequence>
<comment type="similarity">
    <text evidence="1">Belongs to the acyl carrier protein (ACP) family.</text>
</comment>
<feature type="chain" id="PRO_5033367019" description="Acyl carrier protein" evidence="5">
    <location>
        <begin position="25"/>
        <end position="138"/>
    </location>
</feature>
<evidence type="ECO:0000256" key="3">
    <source>
        <dbReference type="ARBA" id="ARBA00022553"/>
    </source>
</evidence>
<dbReference type="GO" id="GO:0000036">
    <property type="term" value="F:acyl carrier activity"/>
    <property type="evidence" value="ECO:0007669"/>
    <property type="project" value="TreeGrafter"/>
</dbReference>
<proteinExistence type="inferred from homology"/>
<dbReference type="GO" id="GO:0005829">
    <property type="term" value="C:cytosol"/>
    <property type="evidence" value="ECO:0007669"/>
    <property type="project" value="TreeGrafter"/>
</dbReference>
<gene>
    <name evidence="7" type="ORF">TAT_000145700</name>
    <name evidence="8" type="ORF">TAV_000145700</name>
</gene>
<dbReference type="GO" id="GO:0000035">
    <property type="term" value="F:acyl binding"/>
    <property type="evidence" value="ECO:0007669"/>
    <property type="project" value="TreeGrafter"/>
</dbReference>
<dbReference type="InterPro" id="IPR009081">
    <property type="entry name" value="PP-bd_ACP"/>
</dbReference>
<keyword evidence="4" id="KW-0275">Fatty acid biosynthesis</keyword>
<evidence type="ECO:0000313" key="8">
    <source>
        <dbReference type="EMBL" id="SVP91271.1"/>
    </source>
</evidence>
<dbReference type="InterPro" id="IPR003231">
    <property type="entry name" value="ACP"/>
</dbReference>
<evidence type="ECO:0000256" key="5">
    <source>
        <dbReference type="SAM" id="SignalP"/>
    </source>
</evidence>
<dbReference type="PROSITE" id="PS50075">
    <property type="entry name" value="CARRIER"/>
    <property type="match status" value="1"/>
</dbReference>
<dbReference type="SUPFAM" id="SSF47336">
    <property type="entry name" value="ACP-like"/>
    <property type="match status" value="1"/>
</dbReference>
<name>A0A3B0N4Y2_THEAN</name>
<protein>
    <recommendedName>
        <fullName evidence="4">Acyl carrier protein</fullName>
    </recommendedName>
</protein>
<evidence type="ECO:0000256" key="1">
    <source>
        <dbReference type="ARBA" id="ARBA00010930"/>
    </source>
</evidence>
<comment type="function">
    <text evidence="4">Carrier of the growing fatty acid chain in fatty acid biosynthesis.</text>
</comment>
<dbReference type="PANTHER" id="PTHR20863:SF76">
    <property type="entry name" value="CARRIER DOMAIN-CONTAINING PROTEIN"/>
    <property type="match status" value="1"/>
</dbReference>
<dbReference type="Gene3D" id="1.10.1200.10">
    <property type="entry name" value="ACP-like"/>
    <property type="match status" value="1"/>
</dbReference>
<keyword evidence="4" id="KW-0443">Lipid metabolism</keyword>
<dbReference type="VEuPathDB" id="PiroplasmaDB:TA14690"/>
<evidence type="ECO:0000313" key="7">
    <source>
        <dbReference type="EMBL" id="SVP90746.1"/>
    </source>
</evidence>